<feature type="domain" description="MULE transposase" evidence="1">
    <location>
        <begin position="5"/>
        <end position="98"/>
    </location>
</feature>
<organism evidence="2 3">
    <name type="scientific">Vairimorpha ceranae (strain BRL01)</name>
    <name type="common">Microsporidian parasite</name>
    <name type="synonym">Nosema ceranae</name>
    <dbReference type="NCBI Taxonomy" id="578460"/>
    <lineage>
        <taxon>Eukaryota</taxon>
        <taxon>Fungi</taxon>
        <taxon>Fungi incertae sedis</taxon>
        <taxon>Microsporidia</taxon>
        <taxon>Nosematidae</taxon>
        <taxon>Vairimorpha</taxon>
    </lineage>
</organism>
<dbReference type="AlphaFoldDB" id="C4VCB6"/>
<dbReference type="EMBL" id="ACOL01004378">
    <property type="protein sequence ID" value="EEQ81136.1"/>
    <property type="molecule type" value="Genomic_DNA"/>
</dbReference>
<sequence length="145" mass="17330">MICGGTFKSAPKNFEQIFILQCNIRNKNLSLLYCFMKTKNKYFYNKLFEWLSKEIKEEEIKEEVIKEKNIILDFERASMNALKKFFTSSKFYGCNFHLGQIVWKRVQNMKFAQEFMRNYEVKLHVKMILALSFVPIDDVLLLAAR</sequence>
<evidence type="ECO:0000259" key="1">
    <source>
        <dbReference type="Pfam" id="PF10551"/>
    </source>
</evidence>
<comment type="caution">
    <text evidence="2">The sequence shown here is derived from an EMBL/GenBank/DDBJ whole genome shotgun (WGS) entry which is preliminary data.</text>
</comment>
<reference evidence="2 3" key="1">
    <citation type="journal article" date="2009" name="PLoS Pathog.">
        <title>Genomic analyses of the microsporidian Nosema ceranae, an emergent pathogen of honey bees.</title>
        <authorList>
            <person name="Cornman R.S."/>
            <person name="Chen Y.P."/>
            <person name="Schatz M.C."/>
            <person name="Street C."/>
            <person name="Zhao Y."/>
            <person name="Desany B."/>
            <person name="Egholm M."/>
            <person name="Hutchison S."/>
            <person name="Pettis J.S."/>
            <person name="Lipkin W.I."/>
            <person name="Evans J.D."/>
        </authorList>
    </citation>
    <scope>NUCLEOTIDE SEQUENCE [LARGE SCALE GENOMIC DNA]</scope>
    <source>
        <strain evidence="2 3">BRL01</strain>
    </source>
</reference>
<name>C4VCB6_VAIC1</name>
<dbReference type="VEuPathDB" id="MicrosporidiaDB:NCER_102644"/>
<gene>
    <name evidence="2" type="ORF">NCER_102644</name>
</gene>
<dbReference type="KEGG" id="nce:NCER_102644"/>
<dbReference type="Proteomes" id="UP000009082">
    <property type="component" value="Unassembled WGS sequence"/>
</dbReference>
<proteinExistence type="predicted"/>
<accession>C4VCB6</accession>
<protein>
    <recommendedName>
        <fullName evidence="1">MULE transposase domain-containing protein</fullName>
    </recommendedName>
</protein>
<dbReference type="Pfam" id="PF10551">
    <property type="entry name" value="MULE"/>
    <property type="match status" value="1"/>
</dbReference>
<evidence type="ECO:0000313" key="2">
    <source>
        <dbReference type="EMBL" id="EEQ81136.1"/>
    </source>
</evidence>
<evidence type="ECO:0000313" key="3">
    <source>
        <dbReference type="Proteomes" id="UP000009082"/>
    </source>
</evidence>
<dbReference type="InterPro" id="IPR018289">
    <property type="entry name" value="MULE_transposase_dom"/>
</dbReference>
<dbReference type="STRING" id="578460.C4VCB6"/>
<dbReference type="HOGENOM" id="CLU_1787355_0_0_1"/>
<dbReference type="InParanoid" id="C4VCB6"/>
<dbReference type="OrthoDB" id="2397482at2759"/>